<dbReference type="InterPro" id="IPR036640">
    <property type="entry name" value="ABC1_TM_sf"/>
</dbReference>
<evidence type="ECO:0000256" key="9">
    <source>
        <dbReference type="SAM" id="Phobius"/>
    </source>
</evidence>
<dbReference type="Gene3D" id="1.20.1560.10">
    <property type="entry name" value="ABC transporter type 1, transmembrane domain"/>
    <property type="match status" value="1"/>
</dbReference>
<feature type="transmembrane region" description="Helical" evidence="9">
    <location>
        <begin position="137"/>
        <end position="154"/>
    </location>
</feature>
<dbReference type="InterPro" id="IPR003593">
    <property type="entry name" value="AAA+_ATPase"/>
</dbReference>
<evidence type="ECO:0000256" key="4">
    <source>
        <dbReference type="ARBA" id="ARBA00022692"/>
    </source>
</evidence>
<dbReference type="PANTHER" id="PTHR43394:SF1">
    <property type="entry name" value="ATP-BINDING CASSETTE SUB-FAMILY B MEMBER 10, MITOCHONDRIAL"/>
    <property type="match status" value="1"/>
</dbReference>
<comment type="subcellular location">
    <subcellularLocation>
        <location evidence="1">Cell membrane</location>
        <topology evidence="1">Multi-pass membrane protein</topology>
    </subcellularLocation>
</comment>
<name>A0A6N2YHU9_9CLOT</name>
<dbReference type="InterPro" id="IPR027417">
    <property type="entry name" value="P-loop_NTPase"/>
</dbReference>
<feature type="domain" description="ABC transmembrane type-1" evidence="11">
    <location>
        <begin position="19"/>
        <end position="301"/>
    </location>
</feature>
<evidence type="ECO:0000259" key="11">
    <source>
        <dbReference type="PROSITE" id="PS50929"/>
    </source>
</evidence>
<evidence type="ECO:0000259" key="10">
    <source>
        <dbReference type="PROSITE" id="PS50893"/>
    </source>
</evidence>
<feature type="transmembrane region" description="Helical" evidence="9">
    <location>
        <begin position="20"/>
        <end position="43"/>
    </location>
</feature>
<evidence type="ECO:0000256" key="7">
    <source>
        <dbReference type="ARBA" id="ARBA00022989"/>
    </source>
</evidence>
<dbReference type="Gene3D" id="3.40.50.300">
    <property type="entry name" value="P-loop containing nucleotide triphosphate hydrolases"/>
    <property type="match status" value="1"/>
</dbReference>
<accession>A0A6N2YHU9</accession>
<evidence type="ECO:0000256" key="5">
    <source>
        <dbReference type="ARBA" id="ARBA00022741"/>
    </source>
</evidence>
<dbReference type="Pfam" id="PF00005">
    <property type="entry name" value="ABC_tran"/>
    <property type="match status" value="1"/>
</dbReference>
<keyword evidence="7 9" id="KW-1133">Transmembrane helix</keyword>
<dbReference type="PROSITE" id="PS50929">
    <property type="entry name" value="ABC_TM1F"/>
    <property type="match status" value="1"/>
</dbReference>
<dbReference type="PROSITE" id="PS50893">
    <property type="entry name" value="ABC_TRANSPORTER_2"/>
    <property type="match status" value="1"/>
</dbReference>
<feature type="domain" description="ABC transporter" evidence="10">
    <location>
        <begin position="335"/>
        <end position="569"/>
    </location>
</feature>
<reference evidence="12" key="1">
    <citation type="submission" date="2019-11" db="EMBL/GenBank/DDBJ databases">
        <authorList>
            <person name="Feng L."/>
        </authorList>
    </citation>
    <scope>NUCLEOTIDE SEQUENCE</scope>
    <source>
        <strain evidence="12">CParaputrificumLFYP93</strain>
    </source>
</reference>
<evidence type="ECO:0000256" key="1">
    <source>
        <dbReference type="ARBA" id="ARBA00004651"/>
    </source>
</evidence>
<keyword evidence="5" id="KW-0547">Nucleotide-binding</keyword>
<keyword evidence="4 9" id="KW-0812">Transmembrane</keyword>
<dbReference type="EMBL" id="CACRTV010000013">
    <property type="protein sequence ID" value="VYT65112.1"/>
    <property type="molecule type" value="Genomic_DNA"/>
</dbReference>
<evidence type="ECO:0000256" key="3">
    <source>
        <dbReference type="ARBA" id="ARBA00022475"/>
    </source>
</evidence>
<protein>
    <submittedName>
        <fullName evidence="12">Lipid A export ATP-binding/permease protein MsbA</fullName>
        <ecNumber evidence="12">3.6.3.-</ecNumber>
    </submittedName>
</protein>
<feature type="transmembrane region" description="Helical" evidence="9">
    <location>
        <begin position="160"/>
        <end position="180"/>
    </location>
</feature>
<feature type="transmembrane region" description="Helical" evidence="9">
    <location>
        <begin position="55"/>
        <end position="72"/>
    </location>
</feature>
<dbReference type="InterPro" id="IPR011527">
    <property type="entry name" value="ABC1_TM_dom"/>
</dbReference>
<feature type="transmembrane region" description="Helical" evidence="9">
    <location>
        <begin position="243"/>
        <end position="266"/>
    </location>
</feature>
<dbReference type="InterPro" id="IPR039421">
    <property type="entry name" value="Type_1_exporter"/>
</dbReference>
<feature type="transmembrane region" description="Helical" evidence="9">
    <location>
        <begin position="272"/>
        <end position="293"/>
    </location>
</feature>
<dbReference type="AlphaFoldDB" id="A0A6N2YHU9"/>
<dbReference type="EC" id="3.6.3.-" evidence="12"/>
<keyword evidence="8 9" id="KW-0472">Membrane</keyword>
<dbReference type="InterPro" id="IPR017871">
    <property type="entry name" value="ABC_transporter-like_CS"/>
</dbReference>
<dbReference type="GO" id="GO:0016887">
    <property type="term" value="F:ATP hydrolysis activity"/>
    <property type="evidence" value="ECO:0007669"/>
    <property type="project" value="InterPro"/>
</dbReference>
<evidence type="ECO:0000256" key="6">
    <source>
        <dbReference type="ARBA" id="ARBA00022840"/>
    </source>
</evidence>
<dbReference type="GO" id="GO:0015421">
    <property type="term" value="F:ABC-type oligopeptide transporter activity"/>
    <property type="evidence" value="ECO:0007669"/>
    <property type="project" value="TreeGrafter"/>
</dbReference>
<dbReference type="GO" id="GO:0005524">
    <property type="term" value="F:ATP binding"/>
    <property type="evidence" value="ECO:0007669"/>
    <property type="project" value="UniProtKB-KW"/>
</dbReference>
<keyword evidence="12" id="KW-0378">Hydrolase</keyword>
<dbReference type="GO" id="GO:0005886">
    <property type="term" value="C:plasma membrane"/>
    <property type="evidence" value="ECO:0007669"/>
    <property type="project" value="UniProtKB-SubCell"/>
</dbReference>
<evidence type="ECO:0000313" key="12">
    <source>
        <dbReference type="EMBL" id="VYT65112.1"/>
    </source>
</evidence>
<dbReference type="SMART" id="SM00382">
    <property type="entry name" value="AAA"/>
    <property type="match status" value="1"/>
</dbReference>
<dbReference type="PANTHER" id="PTHR43394">
    <property type="entry name" value="ATP-DEPENDENT PERMEASE MDL1, MITOCHONDRIAL"/>
    <property type="match status" value="1"/>
</dbReference>
<dbReference type="PROSITE" id="PS00211">
    <property type="entry name" value="ABC_TRANSPORTER_1"/>
    <property type="match status" value="1"/>
</dbReference>
<evidence type="ECO:0000256" key="8">
    <source>
        <dbReference type="ARBA" id="ARBA00023136"/>
    </source>
</evidence>
<evidence type="ECO:0000256" key="2">
    <source>
        <dbReference type="ARBA" id="ARBA00022448"/>
    </source>
</evidence>
<proteinExistence type="predicted"/>
<dbReference type="SUPFAM" id="SSF52540">
    <property type="entry name" value="P-loop containing nucleoside triphosphate hydrolases"/>
    <property type="match status" value="1"/>
</dbReference>
<keyword evidence="3" id="KW-1003">Cell membrane</keyword>
<organism evidence="12">
    <name type="scientific">Clostridium paraputrificum</name>
    <dbReference type="NCBI Taxonomy" id="29363"/>
    <lineage>
        <taxon>Bacteria</taxon>
        <taxon>Bacillati</taxon>
        <taxon>Bacillota</taxon>
        <taxon>Clostridia</taxon>
        <taxon>Eubacteriales</taxon>
        <taxon>Clostridiaceae</taxon>
        <taxon>Clostridium</taxon>
    </lineage>
</organism>
<dbReference type="SUPFAM" id="SSF90123">
    <property type="entry name" value="ABC transporter transmembrane region"/>
    <property type="match status" value="1"/>
</dbReference>
<keyword evidence="6 12" id="KW-0067">ATP-binding</keyword>
<dbReference type="Pfam" id="PF00664">
    <property type="entry name" value="ABC_membrane"/>
    <property type="match status" value="1"/>
</dbReference>
<dbReference type="FunFam" id="3.40.50.300:FF:000854">
    <property type="entry name" value="Multidrug ABC transporter ATP-binding protein"/>
    <property type="match status" value="1"/>
</dbReference>
<dbReference type="InterPro" id="IPR003439">
    <property type="entry name" value="ABC_transporter-like_ATP-bd"/>
</dbReference>
<dbReference type="RefSeq" id="WP_156558713.1">
    <property type="nucleotide sequence ID" value="NZ_CACRTV010000013.1"/>
</dbReference>
<keyword evidence="2" id="KW-0813">Transport</keyword>
<sequence>MMINKRLINYCEESKKYIVLTVLANWISLLCNIGIILIVGDFIGKLFTGDSLGNNTLRLIILGMLILIRIFANLSYGHFSHKASEGVKVKLRDGIFGKLTRIGLNYNKVTSTSSVVQVAVEGVEQLEVYFGRYLPQFFYALLAPITLFILFSFISLKAAIVFLVCVPLIPVSIIAIMKIAKRILKDYWNNYANLGDTFLENLQGLTTLKVFNIDEERHKKMNDEAENFRRITMKVLSMQLNSINVMDLVAFGGAALGSIITLNAFYNGQVTLAGTIIIILLSSEFFIPLRLLGSFFHIAMNGMAACDRIFKLLDSDELEERKEDFTKELSHKADIEVDNITFSYDGERNVINNVSMKFEKDKFTAIVGESGSGKSTIASLLLNTFKVNEGKIKVNGIDINRIPLKDLYEKMVIISTNSFIFNGSIKDNLLIGKKNATVEEINRALEVANLKEFVYSLDDGLDTQVGEGGSLLSGGQKQRLAFARAILSDREILILDEATSNIDVESEEMIWNSVEKLRNNKTLIVISHRLANVKNADKIYLLDKGNLVEEGNHEELMNKKNKYFNLVSIQEELEGKGVM</sequence>
<dbReference type="CDD" id="cd18781">
    <property type="entry name" value="ABC_6TM_AarD_CydDC_like"/>
    <property type="match status" value="1"/>
</dbReference>
<gene>
    <name evidence="12" type="primary">msbA_1</name>
    <name evidence="12" type="ORF">CPLFYP93_00255</name>
</gene>